<comment type="catalytic activity">
    <reaction evidence="12 13">
        <text>(6R)-5,10-methenyltetrahydrofolate + H2O = (6R)-10-formyltetrahydrofolate + H(+)</text>
        <dbReference type="Rhea" id="RHEA:23700"/>
        <dbReference type="ChEBI" id="CHEBI:15377"/>
        <dbReference type="ChEBI" id="CHEBI:15378"/>
        <dbReference type="ChEBI" id="CHEBI:57455"/>
        <dbReference type="ChEBI" id="CHEBI:195366"/>
        <dbReference type="EC" id="3.5.4.9"/>
    </reaction>
</comment>
<dbReference type="InterPro" id="IPR036291">
    <property type="entry name" value="NAD(P)-bd_dom_sf"/>
</dbReference>
<dbReference type="GO" id="GO:0000105">
    <property type="term" value="P:L-histidine biosynthetic process"/>
    <property type="evidence" value="ECO:0007669"/>
    <property type="project" value="UniProtKB-KW"/>
</dbReference>
<comment type="caution">
    <text evidence="16">The sequence shown here is derived from an EMBL/GenBank/DDBJ whole genome shotgun (WGS) entry which is preliminary data.</text>
</comment>
<dbReference type="PRINTS" id="PR00085">
    <property type="entry name" value="THFDHDRGNASE"/>
</dbReference>
<dbReference type="EMBL" id="LRDC01000014">
    <property type="protein sequence ID" value="KVX02400.1"/>
    <property type="molecule type" value="Genomic_DNA"/>
</dbReference>
<keyword evidence="7 13" id="KW-0521">NADP</keyword>
<accession>A0A106C195</accession>
<name>A0A106C195_SHEFR</name>
<keyword evidence="11 13" id="KW-0511">Multifunctional enzyme</keyword>
<dbReference type="GO" id="GO:0004488">
    <property type="term" value="F:methylenetetrahydrofolate dehydrogenase (NADP+) activity"/>
    <property type="evidence" value="ECO:0007669"/>
    <property type="project" value="UniProtKB-UniRule"/>
</dbReference>
<dbReference type="FunFam" id="3.40.50.720:FF:000006">
    <property type="entry name" value="Bifunctional protein FolD"/>
    <property type="match status" value="1"/>
</dbReference>
<evidence type="ECO:0000256" key="3">
    <source>
        <dbReference type="ARBA" id="ARBA00022563"/>
    </source>
</evidence>
<dbReference type="FunFam" id="3.40.50.10860:FF:000001">
    <property type="entry name" value="Bifunctional protein FolD"/>
    <property type="match status" value="1"/>
</dbReference>
<comment type="pathway">
    <text evidence="1 13">One-carbon metabolism; tetrahydrofolate interconversion.</text>
</comment>
<dbReference type="GO" id="GO:0006164">
    <property type="term" value="P:purine nucleotide biosynthetic process"/>
    <property type="evidence" value="ECO:0007669"/>
    <property type="project" value="UniProtKB-KW"/>
</dbReference>
<dbReference type="Pfam" id="PF00763">
    <property type="entry name" value="THF_DHG_CYH"/>
    <property type="match status" value="1"/>
</dbReference>
<evidence type="ECO:0000256" key="11">
    <source>
        <dbReference type="ARBA" id="ARBA00023268"/>
    </source>
</evidence>
<dbReference type="GO" id="GO:0004477">
    <property type="term" value="F:methenyltetrahydrofolate cyclohydrolase activity"/>
    <property type="evidence" value="ECO:0007669"/>
    <property type="project" value="UniProtKB-UniRule"/>
</dbReference>
<evidence type="ECO:0000259" key="15">
    <source>
        <dbReference type="Pfam" id="PF02882"/>
    </source>
</evidence>
<dbReference type="EC" id="3.5.4.9" evidence="13"/>
<dbReference type="SUPFAM" id="SSF53223">
    <property type="entry name" value="Aminoacid dehydrogenase-like, N-terminal domain"/>
    <property type="match status" value="1"/>
</dbReference>
<comment type="subunit">
    <text evidence="2 13">Homodimer.</text>
</comment>
<reference evidence="16 17" key="1">
    <citation type="submission" date="2016-01" db="EMBL/GenBank/DDBJ databases">
        <title>Draft genome of the antarctic isolate Shewanella frigidimarina Ag06-30.</title>
        <authorList>
            <person name="Parmeciano Di Noto G."/>
            <person name="Vazquez S."/>
            <person name="Mac Cormack W."/>
            <person name="Iriarte A."/>
            <person name="Quiroga C."/>
        </authorList>
    </citation>
    <scope>NUCLEOTIDE SEQUENCE [LARGE SCALE GENOMIC DNA]</scope>
    <source>
        <strain evidence="16 17">Ag06-30</strain>
    </source>
</reference>
<comment type="function">
    <text evidence="13">Catalyzes the oxidation of 5,10-methylenetetrahydrofolate to 5,10-methenyltetrahydrofolate and then the hydrolysis of 5,10-methenyltetrahydrofolate to 10-formyltetrahydrofolate.</text>
</comment>
<evidence type="ECO:0000256" key="12">
    <source>
        <dbReference type="ARBA" id="ARBA00036357"/>
    </source>
</evidence>
<dbReference type="AlphaFoldDB" id="A0A106C195"/>
<keyword evidence="6 13" id="KW-0378">Hydrolase</keyword>
<evidence type="ECO:0000256" key="8">
    <source>
        <dbReference type="ARBA" id="ARBA00023002"/>
    </source>
</evidence>
<keyword evidence="10 13" id="KW-0486">Methionine biosynthesis</keyword>
<proteinExistence type="inferred from homology"/>
<comment type="catalytic activity">
    <reaction evidence="13">
        <text>(6R)-5,10-methylene-5,6,7,8-tetrahydrofolate + NADP(+) = (6R)-5,10-methenyltetrahydrofolate + NADPH</text>
        <dbReference type="Rhea" id="RHEA:22812"/>
        <dbReference type="ChEBI" id="CHEBI:15636"/>
        <dbReference type="ChEBI" id="CHEBI:57455"/>
        <dbReference type="ChEBI" id="CHEBI:57783"/>
        <dbReference type="ChEBI" id="CHEBI:58349"/>
        <dbReference type="EC" id="1.5.1.5"/>
    </reaction>
</comment>
<dbReference type="GO" id="GO:0009086">
    <property type="term" value="P:methionine biosynthetic process"/>
    <property type="evidence" value="ECO:0007669"/>
    <property type="project" value="UniProtKB-KW"/>
</dbReference>
<feature type="domain" description="Tetrahydrofolate dehydrogenase/cyclohydrolase NAD(P)-binding" evidence="15">
    <location>
        <begin position="140"/>
        <end position="281"/>
    </location>
</feature>
<evidence type="ECO:0000259" key="14">
    <source>
        <dbReference type="Pfam" id="PF00763"/>
    </source>
</evidence>
<comment type="caution">
    <text evidence="13">Lacks conserved residue(s) required for the propagation of feature annotation.</text>
</comment>
<dbReference type="InterPro" id="IPR046346">
    <property type="entry name" value="Aminoacid_DH-like_N_sf"/>
</dbReference>
<evidence type="ECO:0000313" key="16">
    <source>
        <dbReference type="EMBL" id="KVX02400.1"/>
    </source>
</evidence>
<keyword evidence="4 13" id="KW-0028">Amino-acid biosynthesis</keyword>
<dbReference type="PANTHER" id="PTHR48099">
    <property type="entry name" value="C-1-TETRAHYDROFOLATE SYNTHASE, CYTOPLASMIC-RELATED"/>
    <property type="match status" value="1"/>
</dbReference>
<evidence type="ECO:0000313" key="17">
    <source>
        <dbReference type="Proteomes" id="UP000055702"/>
    </source>
</evidence>
<dbReference type="InterPro" id="IPR020867">
    <property type="entry name" value="THF_DH/CycHdrlase_CS"/>
</dbReference>
<dbReference type="InterPro" id="IPR020630">
    <property type="entry name" value="THF_DH/CycHdrlase_cat_dom"/>
</dbReference>
<evidence type="ECO:0000256" key="6">
    <source>
        <dbReference type="ARBA" id="ARBA00022801"/>
    </source>
</evidence>
<dbReference type="GO" id="GO:0035999">
    <property type="term" value="P:tetrahydrofolate interconversion"/>
    <property type="evidence" value="ECO:0007669"/>
    <property type="project" value="UniProtKB-UniRule"/>
</dbReference>
<dbReference type="SUPFAM" id="SSF51735">
    <property type="entry name" value="NAD(P)-binding Rossmann-fold domains"/>
    <property type="match status" value="1"/>
</dbReference>
<dbReference type="Pfam" id="PF02882">
    <property type="entry name" value="THF_DHG_CYH_C"/>
    <property type="match status" value="1"/>
</dbReference>
<dbReference type="InterPro" id="IPR000672">
    <property type="entry name" value="THF_DH/CycHdrlase"/>
</dbReference>
<evidence type="ECO:0000256" key="4">
    <source>
        <dbReference type="ARBA" id="ARBA00022605"/>
    </source>
</evidence>
<dbReference type="UniPathway" id="UPA00193"/>
<protein>
    <recommendedName>
        <fullName evidence="13">Bifunctional protein FolD</fullName>
    </recommendedName>
    <domain>
        <recommendedName>
            <fullName evidence="13">Methylenetetrahydrofolate dehydrogenase</fullName>
            <ecNumber evidence="13">1.5.1.5</ecNumber>
        </recommendedName>
    </domain>
    <domain>
        <recommendedName>
            <fullName evidence="13">Methenyltetrahydrofolate cyclohydrolase</fullName>
            <ecNumber evidence="13">3.5.4.9</ecNumber>
        </recommendedName>
    </domain>
</protein>
<dbReference type="PANTHER" id="PTHR48099:SF5">
    <property type="entry name" value="C-1-TETRAHYDROFOLATE SYNTHASE, CYTOPLASMIC"/>
    <property type="match status" value="1"/>
</dbReference>
<keyword evidence="5 13" id="KW-0658">Purine biosynthesis</keyword>
<evidence type="ECO:0000256" key="7">
    <source>
        <dbReference type="ARBA" id="ARBA00022857"/>
    </source>
</evidence>
<evidence type="ECO:0000256" key="9">
    <source>
        <dbReference type="ARBA" id="ARBA00023102"/>
    </source>
</evidence>
<dbReference type="Gene3D" id="3.40.50.720">
    <property type="entry name" value="NAD(P)-binding Rossmann-like Domain"/>
    <property type="match status" value="1"/>
</dbReference>
<dbReference type="EC" id="1.5.1.5" evidence="13"/>
<feature type="domain" description="Tetrahydrofolate dehydrogenase/cyclohydrolase catalytic" evidence="14">
    <location>
        <begin position="6"/>
        <end position="121"/>
    </location>
</feature>
<keyword evidence="8 13" id="KW-0560">Oxidoreductase</keyword>
<gene>
    <name evidence="13" type="primary">folD</name>
    <name evidence="16" type="ORF">AWJ07_14770</name>
</gene>
<dbReference type="Gene3D" id="3.40.50.10860">
    <property type="entry name" value="Leucine Dehydrogenase, chain A, domain 1"/>
    <property type="match status" value="1"/>
</dbReference>
<evidence type="ECO:0000256" key="2">
    <source>
        <dbReference type="ARBA" id="ARBA00011738"/>
    </source>
</evidence>
<evidence type="ECO:0000256" key="5">
    <source>
        <dbReference type="ARBA" id="ARBA00022755"/>
    </source>
</evidence>
<dbReference type="InterPro" id="IPR020631">
    <property type="entry name" value="THF_DH/CycHdrlase_NAD-bd_dom"/>
</dbReference>
<dbReference type="GO" id="GO:0005829">
    <property type="term" value="C:cytosol"/>
    <property type="evidence" value="ECO:0007669"/>
    <property type="project" value="TreeGrafter"/>
</dbReference>
<evidence type="ECO:0000256" key="10">
    <source>
        <dbReference type="ARBA" id="ARBA00023167"/>
    </source>
</evidence>
<keyword evidence="3 13" id="KW-0554">One-carbon metabolism</keyword>
<evidence type="ECO:0000256" key="1">
    <source>
        <dbReference type="ARBA" id="ARBA00004777"/>
    </source>
</evidence>
<organism evidence="16">
    <name type="scientific">Shewanella frigidimarina</name>
    <dbReference type="NCBI Taxonomy" id="56812"/>
    <lineage>
        <taxon>Bacteria</taxon>
        <taxon>Pseudomonadati</taxon>
        <taxon>Pseudomonadota</taxon>
        <taxon>Gammaproteobacteria</taxon>
        <taxon>Alteromonadales</taxon>
        <taxon>Shewanellaceae</taxon>
        <taxon>Shewanella</taxon>
    </lineage>
</organism>
<keyword evidence="9 13" id="KW-0368">Histidine biosynthesis</keyword>
<dbReference type="PROSITE" id="PS00767">
    <property type="entry name" value="THF_DHG_CYH_2"/>
    <property type="match status" value="1"/>
</dbReference>
<evidence type="ECO:0000256" key="13">
    <source>
        <dbReference type="HAMAP-Rule" id="MF_01576"/>
    </source>
</evidence>
<dbReference type="Proteomes" id="UP000055702">
    <property type="component" value="Unassembled WGS sequence"/>
</dbReference>
<feature type="binding site" evidence="13">
    <location>
        <begin position="166"/>
        <end position="168"/>
    </location>
    <ligand>
        <name>NADP(+)</name>
        <dbReference type="ChEBI" id="CHEBI:58349"/>
    </ligand>
</feature>
<dbReference type="HAMAP" id="MF_01576">
    <property type="entry name" value="THF_DHG_CYH"/>
    <property type="match status" value="1"/>
</dbReference>
<dbReference type="NCBIfam" id="NF008058">
    <property type="entry name" value="PRK10792.1"/>
    <property type="match status" value="1"/>
</dbReference>
<comment type="similarity">
    <text evidence="13">Belongs to the tetrahydrofolate dehydrogenase/cyclohydrolase family.</text>
</comment>
<dbReference type="NCBIfam" id="NF010783">
    <property type="entry name" value="PRK14186.1"/>
    <property type="match status" value="1"/>
</dbReference>
<dbReference type="RefSeq" id="WP_059745460.1">
    <property type="nucleotide sequence ID" value="NZ_JBOZOX010000017.1"/>
</dbReference>
<sequence>MTAQIIDGKAIAQSIRTTLKQKVTQRRQAGFRAPGLAVILVGSDAASQVYVGSKRKACEEVGFESQSFDLDTETTESELLALIDECNANPSIDGILVQLPLPAHIDDSKVIERIRPDKDVDGFHPYNVGRLAQRIPVLRSCTPMGIMTLIKSTGIDTYGLDATVVGASNIVGRPMTLELLLAGCTTTTCHRFTKNLEQKVRQADLLVVAVGKPGFIPGDWIKPGAIVIDVGINRLENGSLVGDVEFNVAAEKAAFITPVPGGVGPMTIASLLENTLYACEQYHS</sequence>
<dbReference type="CDD" id="cd01080">
    <property type="entry name" value="NAD_bind_m-THF_DH_Cyclohyd"/>
    <property type="match status" value="1"/>
</dbReference>
<feature type="binding site" evidence="13">
    <location>
        <position position="232"/>
    </location>
    <ligand>
        <name>NADP(+)</name>
        <dbReference type="ChEBI" id="CHEBI:58349"/>
    </ligand>
</feature>